<reference evidence="1" key="2">
    <citation type="submission" date="2023-04" db="EMBL/GenBank/DDBJ databases">
        <authorList>
            <person name="Bruccoleri R.E."/>
            <person name="Oakeley E.J."/>
            <person name="Faust A.-M."/>
            <person name="Dessus-Babus S."/>
            <person name="Altorfer M."/>
            <person name="Burckhardt D."/>
            <person name="Oertli M."/>
            <person name="Naumann U."/>
            <person name="Petersen F."/>
            <person name="Wong J."/>
        </authorList>
    </citation>
    <scope>NUCLEOTIDE SEQUENCE</scope>
    <source>
        <strain evidence="1">GSM-AAB239-AS_SAM_17_03QT</strain>
        <tissue evidence="1">Leaf</tissue>
    </source>
</reference>
<dbReference type="EMBL" id="JANAVB010040817">
    <property type="protein sequence ID" value="KAJ6797621.1"/>
    <property type="molecule type" value="Genomic_DNA"/>
</dbReference>
<evidence type="ECO:0000313" key="1">
    <source>
        <dbReference type="EMBL" id="KAJ6797621.1"/>
    </source>
</evidence>
<organism evidence="1 2">
    <name type="scientific">Iris pallida</name>
    <name type="common">Sweet iris</name>
    <dbReference type="NCBI Taxonomy" id="29817"/>
    <lineage>
        <taxon>Eukaryota</taxon>
        <taxon>Viridiplantae</taxon>
        <taxon>Streptophyta</taxon>
        <taxon>Embryophyta</taxon>
        <taxon>Tracheophyta</taxon>
        <taxon>Spermatophyta</taxon>
        <taxon>Magnoliopsida</taxon>
        <taxon>Liliopsida</taxon>
        <taxon>Asparagales</taxon>
        <taxon>Iridaceae</taxon>
        <taxon>Iridoideae</taxon>
        <taxon>Irideae</taxon>
        <taxon>Iris</taxon>
    </lineage>
</organism>
<dbReference type="Proteomes" id="UP001140949">
    <property type="component" value="Unassembled WGS sequence"/>
</dbReference>
<reference evidence="1" key="1">
    <citation type="journal article" date="2023" name="GigaByte">
        <title>Genome assembly of the bearded iris, Iris pallida Lam.</title>
        <authorList>
            <person name="Bruccoleri R.E."/>
            <person name="Oakeley E.J."/>
            <person name="Faust A.M.E."/>
            <person name="Altorfer M."/>
            <person name="Dessus-Babus S."/>
            <person name="Burckhardt D."/>
            <person name="Oertli M."/>
            <person name="Naumann U."/>
            <person name="Petersen F."/>
            <person name="Wong J."/>
        </authorList>
    </citation>
    <scope>NUCLEOTIDE SEQUENCE</scope>
    <source>
        <strain evidence="1">GSM-AAB239-AS_SAM_17_03QT</strain>
    </source>
</reference>
<sequence>MQYDQKRKVFQPTATPSRKDHSALILPMASTALAAILHQRLELRRQIMTWHHNLLVQLTVASHNHLLVQSTVARDHRLLVPSTAACHHHLLVQPHLRLSNQIPNHFGLHVIVARCNMSTFECTRVGIFSVPIARCHF</sequence>
<proteinExistence type="predicted"/>
<gene>
    <name evidence="1" type="ORF">M6B38_215675</name>
</gene>
<name>A0AAX6E0X1_IRIPA</name>
<evidence type="ECO:0000313" key="2">
    <source>
        <dbReference type="Proteomes" id="UP001140949"/>
    </source>
</evidence>
<protein>
    <submittedName>
        <fullName evidence="1">Uncharacterized protein</fullName>
    </submittedName>
</protein>
<accession>A0AAX6E0X1</accession>
<keyword evidence="2" id="KW-1185">Reference proteome</keyword>
<comment type="caution">
    <text evidence="1">The sequence shown here is derived from an EMBL/GenBank/DDBJ whole genome shotgun (WGS) entry which is preliminary data.</text>
</comment>
<dbReference type="AlphaFoldDB" id="A0AAX6E0X1"/>